<dbReference type="Gene3D" id="3.40.250.10">
    <property type="entry name" value="Rhodanese-like domain"/>
    <property type="match status" value="1"/>
</dbReference>
<dbReference type="PANTHER" id="PTHR43267">
    <property type="entry name" value="TRNA THREONYLCARBAMOYLADENOSINE DEHYDRATASE"/>
    <property type="match status" value="1"/>
</dbReference>
<dbReference type="GO" id="GO:0016779">
    <property type="term" value="F:nucleotidyltransferase activity"/>
    <property type="evidence" value="ECO:0007669"/>
    <property type="project" value="UniProtKB-KW"/>
</dbReference>
<dbReference type="EMBL" id="JAVRHV010000007">
    <property type="protein sequence ID" value="MDT0553995.1"/>
    <property type="molecule type" value="Genomic_DNA"/>
</dbReference>
<protein>
    <submittedName>
        <fullName evidence="2">ThiF family adenylyltransferase</fullName>
    </submittedName>
</protein>
<gene>
    <name evidence="2" type="ORF">RM519_12105</name>
</gene>
<dbReference type="SUPFAM" id="SSF69572">
    <property type="entry name" value="Activating enzymes of the ubiquitin-like proteins"/>
    <property type="match status" value="1"/>
</dbReference>
<reference evidence="2 3" key="1">
    <citation type="submission" date="2023-09" db="EMBL/GenBank/DDBJ databases">
        <authorList>
            <person name="Rey-Velasco X."/>
        </authorList>
    </citation>
    <scope>NUCLEOTIDE SEQUENCE [LARGE SCALE GENOMIC DNA]</scope>
    <source>
        <strain evidence="2 3">P050</strain>
    </source>
</reference>
<evidence type="ECO:0000313" key="3">
    <source>
        <dbReference type="Proteomes" id="UP001252186"/>
    </source>
</evidence>
<dbReference type="InterPro" id="IPR000594">
    <property type="entry name" value="ThiF_NAD_FAD-bd"/>
</dbReference>
<proteinExistence type="predicted"/>
<dbReference type="PANTHER" id="PTHR43267:SF3">
    <property type="entry name" value="THIF PROTEIN"/>
    <property type="match status" value="1"/>
</dbReference>
<dbReference type="RefSeq" id="WP_311594080.1">
    <property type="nucleotide sequence ID" value="NZ_JAVRHV010000007.1"/>
</dbReference>
<dbReference type="InterPro" id="IPR035985">
    <property type="entry name" value="Ubiquitin-activating_enz"/>
</dbReference>
<keyword evidence="2" id="KW-0808">Transferase</keyword>
<evidence type="ECO:0000259" key="1">
    <source>
        <dbReference type="Pfam" id="PF00899"/>
    </source>
</evidence>
<dbReference type="Gene3D" id="3.40.50.720">
    <property type="entry name" value="NAD(P)-binding Rossmann-like Domain"/>
    <property type="match status" value="1"/>
</dbReference>
<dbReference type="CDD" id="cd00757">
    <property type="entry name" value="ThiF_MoeB_HesA_family"/>
    <property type="match status" value="1"/>
</dbReference>
<dbReference type="InterPro" id="IPR045886">
    <property type="entry name" value="ThiF/MoeB/HesA"/>
</dbReference>
<keyword evidence="2" id="KW-0548">Nucleotidyltransferase</keyword>
<comment type="caution">
    <text evidence="2">The sequence shown here is derived from an EMBL/GenBank/DDBJ whole genome shotgun (WGS) entry which is preliminary data.</text>
</comment>
<accession>A0ABU2Y868</accession>
<dbReference type="Pfam" id="PF00899">
    <property type="entry name" value="ThiF"/>
    <property type="match status" value="1"/>
</dbReference>
<feature type="domain" description="THIF-type NAD/FAD binding fold" evidence="1">
    <location>
        <begin position="9"/>
        <end position="237"/>
    </location>
</feature>
<evidence type="ECO:0000313" key="2">
    <source>
        <dbReference type="EMBL" id="MDT0553995.1"/>
    </source>
</evidence>
<dbReference type="SUPFAM" id="SSF52821">
    <property type="entry name" value="Rhodanese/Cell cycle control phosphatase"/>
    <property type="match status" value="1"/>
</dbReference>
<name>A0ABU2Y868_9FLAO</name>
<dbReference type="Proteomes" id="UP001252186">
    <property type="component" value="Unassembled WGS sequence"/>
</dbReference>
<keyword evidence="3" id="KW-1185">Reference proteome</keyword>
<sequence>MNISKNQIFQRQTTLQEIGEQGQQKLQDAKVAVVGCGGLGSIAAVYLAASGIGKLQLIDFDVVDVSNLHRQVFYTVDVVGKSKADVLANHINEMSPFVEVRVSNIAITKNNIAESLSDWDIVLDCTDLLPIKYLLNDFCVLSNKTLVYGSLYKFDGYVATFNLNGETSNLRDAFPEIPTESIPNCSALGTLNSIVGIIGLMQANEVLKIVTGVGSPLVNELLIYNSLDNSQFKMKLKPTFSKDTIAELFLKETYEEVSCEINDELEISSVDFKNILESDEGVFEIVSVIENTSQDLPFKVDVKTPLSEFEEWISEDFDENKKYIFICNRGISSMIAATQIKEEFPNTEVLSLVGGISEF</sequence>
<organism evidence="2 3">
    <name type="scientific">Urechidicola vernalis</name>
    <dbReference type="NCBI Taxonomy" id="3075600"/>
    <lineage>
        <taxon>Bacteria</taxon>
        <taxon>Pseudomonadati</taxon>
        <taxon>Bacteroidota</taxon>
        <taxon>Flavobacteriia</taxon>
        <taxon>Flavobacteriales</taxon>
        <taxon>Flavobacteriaceae</taxon>
        <taxon>Urechidicola</taxon>
    </lineage>
</organism>
<dbReference type="InterPro" id="IPR036873">
    <property type="entry name" value="Rhodanese-like_dom_sf"/>
</dbReference>